<evidence type="ECO:0000256" key="3">
    <source>
        <dbReference type="ARBA" id="ARBA00012098"/>
    </source>
</evidence>
<comment type="similarity">
    <text evidence="7">Belongs to the dTDP-4-dehydrorhamnose 3,5-epimerase family.</text>
</comment>
<evidence type="ECO:0000313" key="9">
    <source>
        <dbReference type="Proteomes" id="UP000414233"/>
    </source>
</evidence>
<keyword evidence="9" id="KW-1185">Reference proteome</keyword>
<comment type="pathway">
    <text evidence="7">Carbohydrate biosynthesis; dTDP-L-rhamnose biosynthesis.</text>
</comment>
<dbReference type="PANTHER" id="PTHR21047:SF2">
    <property type="entry name" value="THYMIDINE DIPHOSPHO-4-KETO-RHAMNOSE 3,5-EPIMERASE"/>
    <property type="match status" value="1"/>
</dbReference>
<evidence type="ECO:0000256" key="6">
    <source>
        <dbReference type="PIRSR" id="PIRSR600888-3"/>
    </source>
</evidence>
<feature type="active site" description="Proton acceptor" evidence="5">
    <location>
        <position position="62"/>
    </location>
</feature>
<dbReference type="GO" id="GO:0019305">
    <property type="term" value="P:dTDP-rhamnose biosynthetic process"/>
    <property type="evidence" value="ECO:0007669"/>
    <property type="project" value="UniProtKB-UniRule"/>
</dbReference>
<keyword evidence="7" id="KW-0413">Isomerase</keyword>
<dbReference type="EMBL" id="CABPRZ010000003">
    <property type="protein sequence ID" value="VVD79416.1"/>
    <property type="molecule type" value="Genomic_DNA"/>
</dbReference>
<gene>
    <name evidence="8" type="ORF">PTE30175_00980</name>
</gene>
<evidence type="ECO:0000256" key="1">
    <source>
        <dbReference type="ARBA" id="ARBA00001298"/>
    </source>
</evidence>
<dbReference type="InterPro" id="IPR000888">
    <property type="entry name" value="RmlC-like"/>
</dbReference>
<evidence type="ECO:0000313" key="8">
    <source>
        <dbReference type="EMBL" id="VVD79416.1"/>
    </source>
</evidence>
<dbReference type="UniPathway" id="UPA00124"/>
<dbReference type="InterPro" id="IPR011051">
    <property type="entry name" value="RmlC_Cupin_sf"/>
</dbReference>
<dbReference type="EC" id="5.1.3.13" evidence="3 7"/>
<dbReference type="PANTHER" id="PTHR21047">
    <property type="entry name" value="DTDP-6-DEOXY-D-GLUCOSE-3,5 EPIMERASE"/>
    <property type="match status" value="1"/>
</dbReference>
<feature type="active site" description="Proton donor" evidence="5">
    <location>
        <position position="131"/>
    </location>
</feature>
<comment type="subunit">
    <text evidence="7">Homodimer.</text>
</comment>
<name>A0A5E4SU54_9BURK</name>
<dbReference type="Gene3D" id="2.60.120.10">
    <property type="entry name" value="Jelly Rolls"/>
    <property type="match status" value="1"/>
</dbReference>
<evidence type="ECO:0000256" key="2">
    <source>
        <dbReference type="ARBA" id="ARBA00001997"/>
    </source>
</evidence>
<evidence type="ECO:0000256" key="7">
    <source>
        <dbReference type="RuleBase" id="RU364069"/>
    </source>
</evidence>
<dbReference type="InterPro" id="IPR014710">
    <property type="entry name" value="RmlC-like_jellyroll"/>
</dbReference>
<organism evidence="8 9">
    <name type="scientific">Pandoraea terrae</name>
    <dbReference type="NCBI Taxonomy" id="1537710"/>
    <lineage>
        <taxon>Bacteria</taxon>
        <taxon>Pseudomonadati</taxon>
        <taxon>Pseudomonadota</taxon>
        <taxon>Betaproteobacteria</taxon>
        <taxon>Burkholderiales</taxon>
        <taxon>Burkholderiaceae</taxon>
        <taxon>Pandoraea</taxon>
    </lineage>
</organism>
<accession>A0A5E4SU54</accession>
<dbReference type="GO" id="GO:0008830">
    <property type="term" value="F:dTDP-4-dehydrorhamnose 3,5-epimerase activity"/>
    <property type="evidence" value="ECO:0007669"/>
    <property type="project" value="UniProtKB-UniRule"/>
</dbReference>
<protein>
    <recommendedName>
        <fullName evidence="4 7">dTDP-4-dehydrorhamnose 3,5-epimerase</fullName>
        <ecNumber evidence="3 7">5.1.3.13</ecNumber>
    </recommendedName>
    <alternativeName>
        <fullName evidence="7">Thymidine diphospho-4-keto-rhamnose 3,5-epimerase</fullName>
    </alternativeName>
</protein>
<feature type="site" description="Participates in a stacking interaction with the thymidine ring of dTDP-4-oxo-6-deoxyglucose" evidence="6">
    <location>
        <position position="137"/>
    </location>
</feature>
<proteinExistence type="inferred from homology"/>
<evidence type="ECO:0000256" key="4">
    <source>
        <dbReference type="ARBA" id="ARBA00019595"/>
    </source>
</evidence>
<dbReference type="AlphaFoldDB" id="A0A5E4SU54"/>
<dbReference type="GO" id="GO:0000271">
    <property type="term" value="P:polysaccharide biosynthetic process"/>
    <property type="evidence" value="ECO:0007669"/>
    <property type="project" value="TreeGrafter"/>
</dbReference>
<dbReference type="NCBIfam" id="TIGR01221">
    <property type="entry name" value="rmlC"/>
    <property type="match status" value="1"/>
</dbReference>
<comment type="function">
    <text evidence="2 7">Catalyzes the epimerization of the C3' and C5'positions of dTDP-6-deoxy-D-xylo-4-hexulose, forming dTDP-6-deoxy-L-lyxo-4-hexulose.</text>
</comment>
<evidence type="ECO:0000256" key="5">
    <source>
        <dbReference type="PIRSR" id="PIRSR600888-1"/>
    </source>
</evidence>
<dbReference type="CDD" id="cd00438">
    <property type="entry name" value="cupin_RmlC"/>
    <property type="match status" value="1"/>
</dbReference>
<reference evidence="8 9" key="1">
    <citation type="submission" date="2019-08" db="EMBL/GenBank/DDBJ databases">
        <authorList>
            <person name="Peeters C."/>
        </authorList>
    </citation>
    <scope>NUCLEOTIDE SEQUENCE [LARGE SCALE GENOMIC DNA]</scope>
    <source>
        <strain evidence="8 9">LMG 30175</strain>
    </source>
</reference>
<dbReference type="RefSeq" id="WP_150695923.1">
    <property type="nucleotide sequence ID" value="NZ_CABPRZ010000003.1"/>
</dbReference>
<dbReference type="GO" id="GO:0005829">
    <property type="term" value="C:cytosol"/>
    <property type="evidence" value="ECO:0007669"/>
    <property type="project" value="TreeGrafter"/>
</dbReference>
<dbReference type="SUPFAM" id="SSF51182">
    <property type="entry name" value="RmlC-like cupins"/>
    <property type="match status" value="1"/>
</dbReference>
<dbReference type="OrthoDB" id="9800680at2"/>
<dbReference type="Pfam" id="PF00908">
    <property type="entry name" value="dTDP_sugar_isom"/>
    <property type="match status" value="1"/>
</dbReference>
<dbReference type="Proteomes" id="UP000414233">
    <property type="component" value="Unassembled WGS sequence"/>
</dbReference>
<sequence>MKVTPTRIADVLIIEPQVFGDARGHFFESFNQRRFNEALGREAVFVQDNQSRSVRGVLRGLHYQVRQPQGKLVRVLDGEIHDVAVDIRPASPTFGQWVAEVLSAENRKQLWIPAGFAHGFVVTSERAEVLYKTTDYWAPQHERCIRWDDPDLAIPWPLEGPQGAITPIVSDKDKLGMAFADFTPED</sequence>
<comment type="catalytic activity">
    <reaction evidence="1 7">
        <text>dTDP-4-dehydro-6-deoxy-alpha-D-glucose = dTDP-4-dehydro-beta-L-rhamnose</text>
        <dbReference type="Rhea" id="RHEA:16969"/>
        <dbReference type="ChEBI" id="CHEBI:57649"/>
        <dbReference type="ChEBI" id="CHEBI:62830"/>
        <dbReference type="EC" id="5.1.3.13"/>
    </reaction>
</comment>